<proteinExistence type="predicted"/>
<dbReference type="EMBL" id="JAGINX010000002">
    <property type="protein sequence ID" value="MBP2319581.1"/>
    <property type="molecule type" value="Genomic_DNA"/>
</dbReference>
<keyword evidence="3" id="KW-1185">Reference proteome</keyword>
<dbReference type="Proteomes" id="UP001519331">
    <property type="component" value="Unassembled WGS sequence"/>
</dbReference>
<evidence type="ECO:0000313" key="2">
    <source>
        <dbReference type="EMBL" id="MBP2319581.1"/>
    </source>
</evidence>
<organism evidence="2 3">
    <name type="scientific">Nesterenkonia lacusekhoensis</name>
    <dbReference type="NCBI Taxonomy" id="150832"/>
    <lineage>
        <taxon>Bacteria</taxon>
        <taxon>Bacillati</taxon>
        <taxon>Actinomycetota</taxon>
        <taxon>Actinomycetes</taxon>
        <taxon>Micrococcales</taxon>
        <taxon>Micrococcaceae</taxon>
        <taxon>Nesterenkonia</taxon>
    </lineage>
</organism>
<evidence type="ECO:0000256" key="1">
    <source>
        <dbReference type="SAM" id="MobiDB-lite"/>
    </source>
</evidence>
<dbReference type="RefSeq" id="WP_281069775.1">
    <property type="nucleotide sequence ID" value="NZ_JAGINX010000002.1"/>
</dbReference>
<feature type="compositionally biased region" description="Basic and acidic residues" evidence="1">
    <location>
        <begin position="34"/>
        <end position="44"/>
    </location>
</feature>
<reference evidence="2 3" key="1">
    <citation type="submission" date="2021-03" db="EMBL/GenBank/DDBJ databases">
        <title>Sequencing the genomes of 1000 actinobacteria strains.</title>
        <authorList>
            <person name="Klenk H.-P."/>
        </authorList>
    </citation>
    <scope>NUCLEOTIDE SEQUENCE [LARGE SCALE GENOMIC DNA]</scope>
    <source>
        <strain evidence="2 3">DSM 12544</strain>
    </source>
</reference>
<sequence>MADKKKNLQEIEAELRKNLPPGQSQQDISKMAKKIFDEGQKRAK</sequence>
<gene>
    <name evidence="2" type="ORF">JOF45_002664</name>
</gene>
<evidence type="ECO:0000313" key="3">
    <source>
        <dbReference type="Proteomes" id="UP001519331"/>
    </source>
</evidence>
<feature type="compositionally biased region" description="Basic and acidic residues" evidence="1">
    <location>
        <begin position="1"/>
        <end position="17"/>
    </location>
</feature>
<comment type="caution">
    <text evidence="2">The sequence shown here is derived from an EMBL/GenBank/DDBJ whole genome shotgun (WGS) entry which is preliminary data.</text>
</comment>
<name>A0ABS4T5M1_9MICC</name>
<protein>
    <submittedName>
        <fullName evidence="2">Uncharacterized protein</fullName>
    </submittedName>
</protein>
<accession>A0ABS4T5M1</accession>
<feature type="region of interest" description="Disordered" evidence="1">
    <location>
        <begin position="1"/>
        <end position="44"/>
    </location>
</feature>